<evidence type="ECO:0000313" key="4">
    <source>
        <dbReference type="Proteomes" id="UP000178485"/>
    </source>
</evidence>
<dbReference type="Pfam" id="PF13739">
    <property type="entry name" value="PdaC"/>
    <property type="match status" value="1"/>
</dbReference>
<evidence type="ECO:0008006" key="5">
    <source>
        <dbReference type="Google" id="ProtNLM"/>
    </source>
</evidence>
<name>A0A1G4G5Z7_9BACT</name>
<gene>
    <name evidence="3" type="ORF">ING2E5A_1145</name>
</gene>
<dbReference type="Pfam" id="PF11738">
    <property type="entry name" value="DUF3298"/>
    <property type="match status" value="1"/>
</dbReference>
<protein>
    <recommendedName>
        <fullName evidence="5">DUF3298 domain-containing protein</fullName>
    </recommendedName>
</protein>
<dbReference type="PROSITE" id="PS51257">
    <property type="entry name" value="PROKAR_LIPOPROTEIN"/>
    <property type="match status" value="1"/>
</dbReference>
<dbReference type="KEGG" id="pmuc:ING2E5A_1145"/>
<sequence>MKNKKLITVAVFLPLLSYMLFSCKKSAKVPAPIVYDSIVVKKQIPMFETNDTTLPFADVKVSFIYPEEFGSKEDLARLQQIFIGTFFQNLQLDSLAPQAAVEAYLSGYMEEYRSLAESYNEEKKRFAGDEAPSWYWYYMYNTNKVVFQNDLLLSYAVEYSDYTGGAHGSHQITYTNIDLGELVTISEEDIFLPDYEKSLGMIITSRLMMQYNVTEPDSLINHGFFDPKEIAPNNNFWLDDKGIHYAFNQYEIAPYSMGVIDVDIPYEDLGPILKPEFLKKYFSKRGG</sequence>
<evidence type="ECO:0000313" key="3">
    <source>
        <dbReference type="EMBL" id="SCM57010.1"/>
    </source>
</evidence>
<dbReference type="AlphaFoldDB" id="A0A1G4G5Z7"/>
<dbReference type="InterPro" id="IPR021729">
    <property type="entry name" value="DUF3298"/>
</dbReference>
<accession>A0A1G4G5Z7</accession>
<evidence type="ECO:0000259" key="2">
    <source>
        <dbReference type="Pfam" id="PF13739"/>
    </source>
</evidence>
<reference evidence="3 4" key="1">
    <citation type="submission" date="2016-08" db="EMBL/GenBank/DDBJ databases">
        <authorList>
            <person name="Seilhamer J.J."/>
        </authorList>
    </citation>
    <scope>NUCLEOTIDE SEQUENCE [LARGE SCALE GENOMIC DNA]</scope>
    <source>
        <strain evidence="3">ING2-E5A</strain>
    </source>
</reference>
<dbReference type="InterPro" id="IPR037126">
    <property type="entry name" value="PdaC/RsiV-like_sf"/>
</dbReference>
<feature type="domain" description="Deacetylase PdaC" evidence="2">
    <location>
        <begin position="100"/>
        <end position="169"/>
    </location>
</feature>
<proteinExistence type="predicted"/>
<dbReference type="Gene3D" id="3.30.565.40">
    <property type="entry name" value="Fervidobacterium nodosum Rt17-B1 like"/>
    <property type="match status" value="1"/>
</dbReference>
<evidence type="ECO:0000259" key="1">
    <source>
        <dbReference type="Pfam" id="PF11738"/>
    </source>
</evidence>
<dbReference type="Gene3D" id="3.90.640.20">
    <property type="entry name" value="Heat-shock cognate protein, ATPase"/>
    <property type="match status" value="1"/>
</dbReference>
<dbReference type="EMBL" id="LT608328">
    <property type="protein sequence ID" value="SCM57010.1"/>
    <property type="molecule type" value="Genomic_DNA"/>
</dbReference>
<dbReference type="InterPro" id="IPR025303">
    <property type="entry name" value="PdaC"/>
</dbReference>
<keyword evidence="4" id="KW-1185">Reference proteome</keyword>
<feature type="domain" description="DUF3298" evidence="1">
    <location>
        <begin position="188"/>
        <end position="267"/>
    </location>
</feature>
<dbReference type="Proteomes" id="UP000178485">
    <property type="component" value="Chromosome i"/>
</dbReference>
<dbReference type="RefSeq" id="WP_083373205.1">
    <property type="nucleotide sequence ID" value="NZ_DUQN01000061.1"/>
</dbReference>
<dbReference type="STRING" id="1642646.ING2E5A_1145"/>
<organism evidence="3 4">
    <name type="scientific">Petrimonas mucosa</name>
    <dbReference type="NCBI Taxonomy" id="1642646"/>
    <lineage>
        <taxon>Bacteria</taxon>
        <taxon>Pseudomonadati</taxon>
        <taxon>Bacteroidota</taxon>
        <taxon>Bacteroidia</taxon>
        <taxon>Bacteroidales</taxon>
        <taxon>Dysgonomonadaceae</taxon>
        <taxon>Petrimonas</taxon>
    </lineage>
</organism>